<dbReference type="OrthoDB" id="2656750at2"/>
<sequence length="95" mass="11136">MSKPFMLTYDLNSPGQSYDDVIKTIKEDISTGVWCSYWKSSYLLRSNLTPHQMIAKLKPFLDNGDRFFITEIVDNKGGWLTDKNWDYINKNIFTD</sequence>
<dbReference type="EMBL" id="HE999757">
    <property type="protein sequence ID" value="CCO12069.2"/>
    <property type="molecule type" value="Genomic_DNA"/>
</dbReference>
<dbReference type="KEGG" id="cml:BN424_2630"/>
<dbReference type="eggNOG" id="ENOG5033BXY">
    <property type="taxonomic scope" value="Bacteria"/>
</dbReference>
<organism evidence="1 2">
    <name type="scientific">Carnobacterium maltaromaticum LMA28</name>
    <dbReference type="NCBI Taxonomy" id="1234679"/>
    <lineage>
        <taxon>Bacteria</taxon>
        <taxon>Bacillati</taxon>
        <taxon>Bacillota</taxon>
        <taxon>Bacilli</taxon>
        <taxon>Lactobacillales</taxon>
        <taxon>Carnobacteriaceae</taxon>
        <taxon>Carnobacterium</taxon>
    </lineage>
</organism>
<reference evidence="2" key="1">
    <citation type="journal article" date="2013" name="Genome Announc.">
        <title>Complete Chromosome Sequence of Carnobacterium maltaromaticum LMA 28.</title>
        <authorList>
            <person name="Cailliez-Grimal C."/>
            <person name="Chaillou S."/>
            <person name="Anba-Mondoloni J."/>
            <person name="Loux V."/>
            <person name="Afzal M.I."/>
            <person name="Rahman A."/>
            <person name="Kergourlay G."/>
            <person name="Champomier-Verges M.C."/>
            <person name="Zagorec M."/>
            <person name="Dalgaard P."/>
            <person name="Leisner J.J."/>
            <person name="Prevost H."/>
            <person name="Revol-Junelles A.M."/>
            <person name="Borges F."/>
        </authorList>
    </citation>
    <scope>NUCLEOTIDE SEQUENCE</scope>
    <source>
        <strain evidence="2">LMA28</strain>
    </source>
</reference>
<dbReference type="Proteomes" id="UP000000212">
    <property type="component" value="Chromosome"/>
</dbReference>
<dbReference type="AlphaFoldDB" id="K8E5U1"/>
<accession>K8E5U1</accession>
<proteinExistence type="predicted"/>
<name>K8E5U1_CARML</name>
<gene>
    <name evidence="1" type="ORF">BN424_2630</name>
</gene>
<keyword evidence="2" id="KW-1185">Reference proteome</keyword>
<dbReference type="HOGENOM" id="CLU_179928_3_0_9"/>
<protein>
    <submittedName>
        <fullName evidence="1">Uncharacterized protein</fullName>
    </submittedName>
</protein>
<evidence type="ECO:0000313" key="1">
    <source>
        <dbReference type="EMBL" id="CCO12069.2"/>
    </source>
</evidence>
<evidence type="ECO:0000313" key="2">
    <source>
        <dbReference type="Proteomes" id="UP000000212"/>
    </source>
</evidence>
<dbReference type="RefSeq" id="WP_016356570.1">
    <property type="nucleotide sequence ID" value="NC_019425.2"/>
</dbReference>